<comment type="catalytic activity">
    <reaction evidence="1 5">
        <text>uridine(55) in tRNA = pseudouridine(55) in tRNA</text>
        <dbReference type="Rhea" id="RHEA:42532"/>
        <dbReference type="Rhea" id="RHEA-COMP:10101"/>
        <dbReference type="Rhea" id="RHEA-COMP:10102"/>
        <dbReference type="ChEBI" id="CHEBI:65314"/>
        <dbReference type="ChEBI" id="CHEBI:65315"/>
        <dbReference type="EC" id="5.4.99.25"/>
    </reaction>
</comment>
<feature type="domain" description="tRNA pseudouridylate synthase B C-terminal" evidence="7">
    <location>
        <begin position="181"/>
        <end position="224"/>
    </location>
</feature>
<evidence type="ECO:0000259" key="6">
    <source>
        <dbReference type="Pfam" id="PF01509"/>
    </source>
</evidence>
<dbReference type="HAMAP" id="MF_01080">
    <property type="entry name" value="TruB_bact"/>
    <property type="match status" value="1"/>
</dbReference>
<dbReference type="NCBIfam" id="TIGR00431">
    <property type="entry name" value="TruB"/>
    <property type="match status" value="1"/>
</dbReference>
<dbReference type="EMBL" id="MGFG01000005">
    <property type="protein sequence ID" value="OGM01546.1"/>
    <property type="molecule type" value="Genomic_DNA"/>
</dbReference>
<dbReference type="Pfam" id="PF16198">
    <property type="entry name" value="TruB_C_2"/>
    <property type="match status" value="1"/>
</dbReference>
<accession>A0A1F7WFC7</accession>
<evidence type="ECO:0000313" key="8">
    <source>
        <dbReference type="EMBL" id="OGM01546.1"/>
    </source>
</evidence>
<dbReference type="PANTHER" id="PTHR13767">
    <property type="entry name" value="TRNA-PSEUDOURIDINE SYNTHASE"/>
    <property type="match status" value="1"/>
</dbReference>
<sequence length="231" mass="25751">MNNTKETIEPTGFLLIDKPTSMTSHDVVQVVRRVTGIRRVGHGGTLDPFATGLLVIGVGRASTRELQSFIGKEKEYEAIMRLGAVSDTQDRDGRINETNQPFPTETQFQEALSGFKGTINQIPPMYSAKQVGGRRLYELARAGQVIERQPVEIQISELELLSFDLPLIKFRVRCSAGTYVRTLAHDLGQVLGCGAYLVELRRTAVGNIRVSDALPLNDLTKETWIRQLWQP</sequence>
<dbReference type="GO" id="GO:1990481">
    <property type="term" value="P:mRNA pseudouridine synthesis"/>
    <property type="evidence" value="ECO:0007669"/>
    <property type="project" value="TreeGrafter"/>
</dbReference>
<evidence type="ECO:0000256" key="4">
    <source>
        <dbReference type="ARBA" id="ARBA00023235"/>
    </source>
</evidence>
<dbReference type="SUPFAM" id="SSF55120">
    <property type="entry name" value="Pseudouridine synthase"/>
    <property type="match status" value="1"/>
</dbReference>
<dbReference type="GO" id="GO:0160148">
    <property type="term" value="F:tRNA pseudouridine(55) synthase activity"/>
    <property type="evidence" value="ECO:0007669"/>
    <property type="project" value="UniProtKB-EC"/>
</dbReference>
<proteinExistence type="inferred from homology"/>
<evidence type="ECO:0000256" key="3">
    <source>
        <dbReference type="ARBA" id="ARBA00022694"/>
    </source>
</evidence>
<feature type="active site" description="Nucleophile" evidence="5">
    <location>
        <position position="47"/>
    </location>
</feature>
<protein>
    <recommendedName>
        <fullName evidence="5">tRNA pseudouridine synthase B</fullName>
        <ecNumber evidence="5">5.4.99.25</ecNumber>
    </recommendedName>
    <alternativeName>
        <fullName evidence="5">tRNA pseudouridine(55) synthase</fullName>
        <shortName evidence="5">Psi55 synthase</shortName>
    </alternativeName>
    <alternativeName>
        <fullName evidence="5">tRNA pseudouridylate synthase</fullName>
    </alternativeName>
    <alternativeName>
        <fullName evidence="5">tRNA-uridine isomerase</fullName>
    </alternativeName>
</protein>
<feature type="domain" description="Pseudouridine synthase II N-terminal" evidence="6">
    <location>
        <begin position="32"/>
        <end position="180"/>
    </location>
</feature>
<comment type="caution">
    <text evidence="8">The sequence shown here is derived from an EMBL/GenBank/DDBJ whole genome shotgun (WGS) entry which is preliminary data.</text>
</comment>
<dbReference type="InterPro" id="IPR014780">
    <property type="entry name" value="tRNA_psdUridine_synth_TruB"/>
</dbReference>
<organism evidence="8 9">
    <name type="scientific">Candidatus Uhrbacteria bacterium RIFOXYC2_FULL_47_19</name>
    <dbReference type="NCBI Taxonomy" id="1802424"/>
    <lineage>
        <taxon>Bacteria</taxon>
        <taxon>Candidatus Uhriibacteriota</taxon>
    </lineage>
</organism>
<reference evidence="8 9" key="1">
    <citation type="journal article" date="2016" name="Nat. Commun.">
        <title>Thousands of microbial genomes shed light on interconnected biogeochemical processes in an aquifer system.</title>
        <authorList>
            <person name="Anantharaman K."/>
            <person name="Brown C.T."/>
            <person name="Hug L.A."/>
            <person name="Sharon I."/>
            <person name="Castelle C.J."/>
            <person name="Probst A.J."/>
            <person name="Thomas B.C."/>
            <person name="Singh A."/>
            <person name="Wilkins M.J."/>
            <person name="Karaoz U."/>
            <person name="Brodie E.L."/>
            <person name="Williams K.H."/>
            <person name="Hubbard S.S."/>
            <person name="Banfield J.F."/>
        </authorList>
    </citation>
    <scope>NUCLEOTIDE SEQUENCE [LARGE SCALE GENOMIC DNA]</scope>
</reference>
<dbReference type="Gene3D" id="3.30.2350.10">
    <property type="entry name" value="Pseudouridine synthase"/>
    <property type="match status" value="1"/>
</dbReference>
<evidence type="ECO:0000259" key="7">
    <source>
        <dbReference type="Pfam" id="PF16198"/>
    </source>
</evidence>
<gene>
    <name evidence="5" type="primary">truB</name>
    <name evidence="8" type="ORF">A2480_02550</name>
</gene>
<dbReference type="PANTHER" id="PTHR13767:SF2">
    <property type="entry name" value="PSEUDOURIDYLATE SYNTHASE TRUB1"/>
    <property type="match status" value="1"/>
</dbReference>
<dbReference type="GO" id="GO:0003723">
    <property type="term" value="F:RNA binding"/>
    <property type="evidence" value="ECO:0007669"/>
    <property type="project" value="InterPro"/>
</dbReference>
<dbReference type="AlphaFoldDB" id="A0A1F7WFC7"/>
<evidence type="ECO:0000256" key="2">
    <source>
        <dbReference type="ARBA" id="ARBA00005642"/>
    </source>
</evidence>
<keyword evidence="4 5" id="KW-0413">Isomerase</keyword>
<evidence type="ECO:0000313" key="9">
    <source>
        <dbReference type="Proteomes" id="UP000176988"/>
    </source>
</evidence>
<evidence type="ECO:0000256" key="1">
    <source>
        <dbReference type="ARBA" id="ARBA00000385"/>
    </source>
</evidence>
<dbReference type="InterPro" id="IPR002501">
    <property type="entry name" value="PsdUridine_synth_N"/>
</dbReference>
<dbReference type="EC" id="5.4.99.25" evidence="5"/>
<dbReference type="InterPro" id="IPR032819">
    <property type="entry name" value="TruB_C"/>
</dbReference>
<comment type="function">
    <text evidence="5">Responsible for synthesis of pseudouridine from uracil-55 in the psi GC loop of transfer RNAs.</text>
</comment>
<dbReference type="STRING" id="1802424.A2480_02550"/>
<dbReference type="InterPro" id="IPR020103">
    <property type="entry name" value="PsdUridine_synth_cat_dom_sf"/>
</dbReference>
<name>A0A1F7WFC7_9BACT</name>
<dbReference type="Proteomes" id="UP000176988">
    <property type="component" value="Unassembled WGS sequence"/>
</dbReference>
<dbReference type="GO" id="GO:0031119">
    <property type="term" value="P:tRNA pseudouridine synthesis"/>
    <property type="evidence" value="ECO:0007669"/>
    <property type="project" value="UniProtKB-UniRule"/>
</dbReference>
<dbReference type="Pfam" id="PF01509">
    <property type="entry name" value="TruB_N"/>
    <property type="match status" value="1"/>
</dbReference>
<dbReference type="CDD" id="cd02573">
    <property type="entry name" value="PseudoU_synth_EcTruB"/>
    <property type="match status" value="1"/>
</dbReference>
<evidence type="ECO:0000256" key="5">
    <source>
        <dbReference type="HAMAP-Rule" id="MF_01080"/>
    </source>
</evidence>
<comment type="similarity">
    <text evidence="2 5">Belongs to the pseudouridine synthase TruB family. Type 1 subfamily.</text>
</comment>
<keyword evidence="3 5" id="KW-0819">tRNA processing</keyword>